<dbReference type="CDD" id="cd16914">
    <property type="entry name" value="EcfT"/>
    <property type="match status" value="1"/>
</dbReference>
<dbReference type="InterPro" id="IPR003339">
    <property type="entry name" value="ABC/ECF_trnsptr_transmembrane"/>
</dbReference>
<evidence type="ECO:0000313" key="8">
    <source>
        <dbReference type="EMBL" id="QEJ99520.1"/>
    </source>
</evidence>
<comment type="subcellular location">
    <subcellularLocation>
        <location evidence="1">Membrane</location>
        <topology evidence="1">Multi-pass membrane protein</topology>
    </subcellularLocation>
</comment>
<dbReference type="EMBL" id="CP042817">
    <property type="protein sequence ID" value="QEJ99520.1"/>
    <property type="molecule type" value="Genomic_DNA"/>
</dbReference>
<sequence length="253" mass="28033">MKLQNKMSAIRAPLARPTPVPKLLLDPRSKLLILILINITVFAAKDFGTEVFCVAMIALTLCALGTYRKALRGLFLYAGLLGILHLCGFLPDYIASMFSMLAILFRKLMPAVFFASGLVATTKVNELIAALQKIRIPKSLVITLAITLRFFPTLGEEYRCVKDAMKLRGIRLNAKNILLHPLALSEYLLIPLMLRCAIIADELSAAAMTRGIERNGKRTSLYELSFTFGDYAVLSLFSLLALFSLLGGFRIFI</sequence>
<reference evidence="7" key="2">
    <citation type="submission" date="2015-01" db="EMBL/GenBank/DDBJ databases">
        <authorList>
            <person name="Xiang T."/>
            <person name="Song Y."/>
            <person name="Huang L."/>
            <person name="Wang B."/>
            <person name="Wu P."/>
        </authorList>
    </citation>
    <scope>NUCLEOTIDE SEQUENCE [LARGE SCALE GENOMIC DNA]</scope>
    <source>
        <strain evidence="7">V1</strain>
    </source>
</reference>
<evidence type="ECO:0000256" key="1">
    <source>
        <dbReference type="ARBA" id="ARBA00004141"/>
    </source>
</evidence>
<name>A0A0B7GX14_TREPH</name>
<organism evidence="7 9">
    <name type="scientific">Treponema phagedenis</name>
    <dbReference type="NCBI Taxonomy" id="162"/>
    <lineage>
        <taxon>Bacteria</taxon>
        <taxon>Pseudomonadati</taxon>
        <taxon>Spirochaetota</taxon>
        <taxon>Spirochaetia</taxon>
        <taxon>Spirochaetales</taxon>
        <taxon>Treponemataceae</taxon>
        <taxon>Treponema</taxon>
    </lineage>
</organism>
<dbReference type="OrthoDB" id="3730291at2"/>
<dbReference type="PANTHER" id="PTHR34857:SF2">
    <property type="entry name" value="SLL0384 PROTEIN"/>
    <property type="match status" value="1"/>
</dbReference>
<proteinExistence type="predicted"/>
<dbReference type="RefSeq" id="WP_024752801.1">
    <property type="nucleotide sequence ID" value="NZ_CDNC01000012.1"/>
</dbReference>
<dbReference type="GO" id="GO:0005886">
    <property type="term" value="C:plasma membrane"/>
    <property type="evidence" value="ECO:0007669"/>
    <property type="project" value="UniProtKB-ARBA"/>
</dbReference>
<keyword evidence="9" id="KW-1185">Reference proteome</keyword>
<evidence type="ECO:0000256" key="2">
    <source>
        <dbReference type="ARBA" id="ARBA00022475"/>
    </source>
</evidence>
<evidence type="ECO:0000313" key="10">
    <source>
        <dbReference type="Proteomes" id="UP000323594"/>
    </source>
</evidence>
<evidence type="ECO:0000256" key="6">
    <source>
        <dbReference type="SAM" id="Phobius"/>
    </source>
</evidence>
<feature type="transmembrane region" description="Helical" evidence="6">
    <location>
        <begin position="74"/>
        <end position="105"/>
    </location>
</feature>
<accession>A0A0B7GX14</accession>
<evidence type="ECO:0000256" key="4">
    <source>
        <dbReference type="ARBA" id="ARBA00022989"/>
    </source>
</evidence>
<dbReference type="Pfam" id="PF02361">
    <property type="entry name" value="CbiQ"/>
    <property type="match status" value="1"/>
</dbReference>
<evidence type="ECO:0000256" key="3">
    <source>
        <dbReference type="ARBA" id="ARBA00022692"/>
    </source>
</evidence>
<keyword evidence="5 6" id="KW-0472">Membrane</keyword>
<feature type="transmembrane region" description="Helical" evidence="6">
    <location>
        <begin position="111"/>
        <end position="131"/>
    </location>
</feature>
<dbReference type="Proteomes" id="UP000042527">
    <property type="component" value="Unassembled WGS sequence"/>
</dbReference>
<evidence type="ECO:0000313" key="9">
    <source>
        <dbReference type="Proteomes" id="UP000042527"/>
    </source>
</evidence>
<keyword evidence="3 6" id="KW-0812">Transmembrane</keyword>
<evidence type="ECO:0000256" key="5">
    <source>
        <dbReference type="ARBA" id="ARBA00023136"/>
    </source>
</evidence>
<gene>
    <name evidence="8" type="ORF">FUT82_16990</name>
    <name evidence="7" type="ORF">TPHV1_20017</name>
</gene>
<dbReference type="EMBL" id="CDNC01000012">
    <property type="protein sequence ID" value="CEM61480.1"/>
    <property type="molecule type" value="Genomic_DNA"/>
</dbReference>
<keyword evidence="2" id="KW-1003">Cell membrane</keyword>
<dbReference type="AlphaFoldDB" id="A0A0B7GX14"/>
<dbReference type="InterPro" id="IPR051611">
    <property type="entry name" value="ECF_transporter_component"/>
</dbReference>
<reference evidence="8 10" key="3">
    <citation type="submission" date="2019-08" db="EMBL/GenBank/DDBJ databases">
        <authorList>
            <person name="Kuhnert P."/>
        </authorList>
    </citation>
    <scope>NUCLEOTIDE SEQUENCE [LARGE SCALE GENOMIC DNA]</scope>
    <source>
        <strain evidence="8 10">B36.5</strain>
    </source>
</reference>
<dbReference type="Proteomes" id="UP000323594">
    <property type="component" value="Chromosome"/>
</dbReference>
<dbReference type="PANTHER" id="PTHR34857">
    <property type="entry name" value="SLL0384 PROTEIN"/>
    <property type="match status" value="1"/>
</dbReference>
<protein>
    <submittedName>
        <fullName evidence="7">Cobalt transport protein</fullName>
    </submittedName>
    <submittedName>
        <fullName evidence="8">Energy-coupling factor transporter transmembrane protein EcfT</fullName>
    </submittedName>
</protein>
<feature type="transmembrane region" description="Helical" evidence="6">
    <location>
        <begin position="177"/>
        <end position="200"/>
    </location>
</feature>
<keyword evidence="4 6" id="KW-1133">Transmembrane helix</keyword>
<reference evidence="9" key="1">
    <citation type="submission" date="2015-01" db="EMBL/GenBank/DDBJ databases">
        <authorList>
            <person name="Manzoor Shahid"/>
            <person name="Zubair Saima"/>
        </authorList>
    </citation>
    <scope>NUCLEOTIDE SEQUENCE [LARGE SCALE GENOMIC DNA]</scope>
    <source>
        <strain evidence="9">V1</strain>
    </source>
</reference>
<feature type="transmembrane region" description="Helical" evidence="6">
    <location>
        <begin position="231"/>
        <end position="252"/>
    </location>
</feature>
<evidence type="ECO:0000313" key="7">
    <source>
        <dbReference type="EMBL" id="CEM61480.1"/>
    </source>
</evidence>